<evidence type="ECO:0000256" key="1">
    <source>
        <dbReference type="ARBA" id="ARBA00004442"/>
    </source>
</evidence>
<dbReference type="Pfam" id="PF00691">
    <property type="entry name" value="OmpA"/>
    <property type="match status" value="1"/>
</dbReference>
<dbReference type="SUPFAM" id="SSF48452">
    <property type="entry name" value="TPR-like"/>
    <property type="match status" value="1"/>
</dbReference>
<dbReference type="InterPro" id="IPR036737">
    <property type="entry name" value="OmpA-like_sf"/>
</dbReference>
<keyword evidence="3" id="KW-0998">Cell outer membrane</keyword>
<dbReference type="Gene3D" id="1.25.40.10">
    <property type="entry name" value="Tetratricopeptide repeat domain"/>
    <property type="match status" value="1"/>
</dbReference>
<dbReference type="PANTHER" id="PTHR30329:SF21">
    <property type="entry name" value="LIPOPROTEIN YIAD-RELATED"/>
    <property type="match status" value="1"/>
</dbReference>
<dbReference type="Gene3D" id="3.30.1330.60">
    <property type="entry name" value="OmpA-like domain"/>
    <property type="match status" value="1"/>
</dbReference>
<dbReference type="SUPFAM" id="SSF103088">
    <property type="entry name" value="OmpA-like"/>
    <property type="match status" value="1"/>
</dbReference>
<dbReference type="InterPro" id="IPR011659">
    <property type="entry name" value="WD40"/>
</dbReference>
<evidence type="ECO:0000256" key="4">
    <source>
        <dbReference type="PROSITE-ProRule" id="PRU00473"/>
    </source>
</evidence>
<gene>
    <name evidence="7" type="ORF">ACFS5N_03525</name>
</gene>
<evidence type="ECO:0000256" key="2">
    <source>
        <dbReference type="ARBA" id="ARBA00023136"/>
    </source>
</evidence>
<dbReference type="Proteomes" id="UP001597557">
    <property type="component" value="Unassembled WGS sequence"/>
</dbReference>
<feature type="domain" description="OmpA-like" evidence="6">
    <location>
        <begin position="485"/>
        <end position="606"/>
    </location>
</feature>
<dbReference type="PRINTS" id="PR01021">
    <property type="entry name" value="OMPADOMAIN"/>
</dbReference>
<evidence type="ECO:0000259" key="6">
    <source>
        <dbReference type="PROSITE" id="PS51123"/>
    </source>
</evidence>
<dbReference type="RefSeq" id="WP_377182295.1">
    <property type="nucleotide sequence ID" value="NZ_JBHUPD010000001.1"/>
</dbReference>
<dbReference type="PANTHER" id="PTHR30329">
    <property type="entry name" value="STATOR ELEMENT OF FLAGELLAR MOTOR COMPLEX"/>
    <property type="match status" value="1"/>
</dbReference>
<feature type="signal peptide" evidence="5">
    <location>
        <begin position="1"/>
        <end position="20"/>
    </location>
</feature>
<proteinExistence type="predicted"/>
<dbReference type="SUPFAM" id="SSF82171">
    <property type="entry name" value="DPP6 N-terminal domain-like"/>
    <property type="match status" value="1"/>
</dbReference>
<evidence type="ECO:0000256" key="5">
    <source>
        <dbReference type="SAM" id="SignalP"/>
    </source>
</evidence>
<dbReference type="InterPro" id="IPR006665">
    <property type="entry name" value="OmpA-like"/>
</dbReference>
<keyword evidence="5" id="KW-0732">Signal</keyword>
<dbReference type="InterPro" id="IPR050330">
    <property type="entry name" value="Bact_OuterMem_StrucFunc"/>
</dbReference>
<dbReference type="InterPro" id="IPR011990">
    <property type="entry name" value="TPR-like_helical_dom_sf"/>
</dbReference>
<name>A0ABW5Y8B7_9SPHI</name>
<keyword evidence="8" id="KW-1185">Reference proteome</keyword>
<evidence type="ECO:0000313" key="8">
    <source>
        <dbReference type="Proteomes" id="UP001597557"/>
    </source>
</evidence>
<evidence type="ECO:0000256" key="3">
    <source>
        <dbReference type="ARBA" id="ARBA00023237"/>
    </source>
</evidence>
<comment type="subcellular location">
    <subcellularLocation>
        <location evidence="1">Cell outer membrane</location>
    </subcellularLocation>
</comment>
<accession>A0ABW5Y8B7</accession>
<comment type="caution">
    <text evidence="7">The sequence shown here is derived from an EMBL/GenBank/DDBJ whole genome shotgun (WGS) entry which is preliminary data.</text>
</comment>
<dbReference type="EMBL" id="JBHUPD010000001">
    <property type="protein sequence ID" value="MFD2871525.1"/>
    <property type="molecule type" value="Genomic_DNA"/>
</dbReference>
<dbReference type="Pfam" id="PF07676">
    <property type="entry name" value="PD40"/>
    <property type="match status" value="1"/>
</dbReference>
<evidence type="ECO:0000313" key="7">
    <source>
        <dbReference type="EMBL" id="MFD2871525.1"/>
    </source>
</evidence>
<reference evidence="8" key="1">
    <citation type="journal article" date="2019" name="Int. J. Syst. Evol. Microbiol.">
        <title>The Global Catalogue of Microorganisms (GCM) 10K type strain sequencing project: providing services to taxonomists for standard genome sequencing and annotation.</title>
        <authorList>
            <consortium name="The Broad Institute Genomics Platform"/>
            <consortium name="The Broad Institute Genome Sequencing Center for Infectious Disease"/>
            <person name="Wu L."/>
            <person name="Ma J."/>
        </authorList>
    </citation>
    <scope>NUCLEOTIDE SEQUENCE [LARGE SCALE GENOMIC DNA]</scope>
    <source>
        <strain evidence="8">KCTC 22437</strain>
    </source>
</reference>
<feature type="chain" id="PRO_5046676667" evidence="5">
    <location>
        <begin position="21"/>
        <end position="606"/>
    </location>
</feature>
<protein>
    <submittedName>
        <fullName evidence="7">OmpA family protein</fullName>
    </submittedName>
</protein>
<dbReference type="CDD" id="cd07185">
    <property type="entry name" value="OmpA_C-like"/>
    <property type="match status" value="1"/>
</dbReference>
<dbReference type="InterPro" id="IPR006664">
    <property type="entry name" value="OMP_bac"/>
</dbReference>
<sequence>MKKIATLLLLFISMAARVSAQEQPDTKQLADNFFERYEYFNALKIYKRLAEKSNPDGLIVERVADCYRLMGDYNNAEEWYGKTIGYAEIEPIDHFYYAEILLRNKKFTEAKEQYKHYYQQEDKVQLALKLASVDSAQKWIKEPEKAYTIHNQQKLNSKYSDWGLSHWGPDKYVFTSDRKASNSKKDTYYRNGDGYFNVYKDENDVVTLFDLKTKGNKLFDSKYHVGPMIFTNTGDTAYITITTTVPHKQLPTDVKTPDNTQKLYTRRLELLVATKVKGQWASFKSFPYNNLAEYSVGNAALSGDGKTIYFTSDMPGGEGKTDIWYCAKNSNGDWDQPVNCGKNINTKEDESFPTIMGNLLYFSSNGLPGMGGLDIFRAKGEKASWGKAINLKYPINSTSDDFYFIANNKTGGYLSSNREGGLGNDDIYSFDYNGPAENSLPGDEQDSDRANITSANGIYKNKDLASSKPNTKVASPQPVTALLTLHKNESIILNNIYYDLNKWNIRPDAAAELRKLAVILKQRPNIRLEVSSYTDSRAPSAYNLILSQKRAMAAVNYLVELGIPRARLVPKGYGDTHLLNNCTKGEYCTEEQHQINRRTEVRIISE</sequence>
<keyword evidence="2 4" id="KW-0472">Membrane</keyword>
<organism evidence="7 8">
    <name type="scientific">Mucilaginibacter ximonensis</name>
    <dbReference type="NCBI Taxonomy" id="538021"/>
    <lineage>
        <taxon>Bacteria</taxon>
        <taxon>Pseudomonadati</taxon>
        <taxon>Bacteroidota</taxon>
        <taxon>Sphingobacteriia</taxon>
        <taxon>Sphingobacteriales</taxon>
        <taxon>Sphingobacteriaceae</taxon>
        <taxon>Mucilaginibacter</taxon>
    </lineage>
</organism>
<dbReference type="PROSITE" id="PS51123">
    <property type="entry name" value="OMPA_2"/>
    <property type="match status" value="1"/>
</dbReference>